<name>A0ABN1LCH3_9ALTE</name>
<keyword evidence="1 3" id="KW-0378">Hydrolase</keyword>
<dbReference type="SUPFAM" id="SSF53474">
    <property type="entry name" value="alpha/beta-Hydrolases"/>
    <property type="match status" value="1"/>
</dbReference>
<evidence type="ECO:0000313" key="4">
    <source>
        <dbReference type="Proteomes" id="UP001500359"/>
    </source>
</evidence>
<reference evidence="3 4" key="1">
    <citation type="journal article" date="2019" name="Int. J. Syst. Evol. Microbiol.">
        <title>The Global Catalogue of Microorganisms (GCM) 10K type strain sequencing project: providing services to taxonomists for standard genome sequencing and annotation.</title>
        <authorList>
            <consortium name="The Broad Institute Genomics Platform"/>
            <consortium name="The Broad Institute Genome Sequencing Center for Infectious Disease"/>
            <person name="Wu L."/>
            <person name="Ma J."/>
        </authorList>
    </citation>
    <scope>NUCLEOTIDE SEQUENCE [LARGE SCALE GENOMIC DNA]</scope>
    <source>
        <strain evidence="3 4">JCM 15896</strain>
    </source>
</reference>
<accession>A0ABN1LCH3</accession>
<dbReference type="PRINTS" id="PR00412">
    <property type="entry name" value="EPOXHYDRLASE"/>
</dbReference>
<organism evidence="3 4">
    <name type="scientific">Aliiglaciecola litoralis</name>
    <dbReference type="NCBI Taxonomy" id="582857"/>
    <lineage>
        <taxon>Bacteria</taxon>
        <taxon>Pseudomonadati</taxon>
        <taxon>Pseudomonadota</taxon>
        <taxon>Gammaproteobacteria</taxon>
        <taxon>Alteromonadales</taxon>
        <taxon>Alteromonadaceae</taxon>
        <taxon>Aliiglaciecola</taxon>
    </lineage>
</organism>
<sequence length="258" mass="28929">MTQLNYQLTSQDPSKPYLILLHGLFGNLDNLAMVRREFVDSHNVLSVDLPDHGKSMRSTEFSFQHYAHSIVSLIDELSIDKSQILGHSLGGKVAMQVALQFPHRVEKLVVADIAPVAYSPRHHNVFSALNSVDLNTLTSRTEATEILSKHLKEPGVSQFLLKGLTQVDGKWQWQFNLAMLERDYAQLSQAIDTQPPFMSPTLFVKGGKSDYILAEHRDAIMALFPNSQAKIIGSAGHWLHAEKPQIFNRLVSEFLANT</sequence>
<dbReference type="RefSeq" id="WP_343855918.1">
    <property type="nucleotide sequence ID" value="NZ_BAAAFD010000001.1"/>
</dbReference>
<dbReference type="GO" id="GO:0016787">
    <property type="term" value="F:hydrolase activity"/>
    <property type="evidence" value="ECO:0007669"/>
    <property type="project" value="UniProtKB-KW"/>
</dbReference>
<evidence type="ECO:0000313" key="3">
    <source>
        <dbReference type="EMBL" id="GAA0852654.1"/>
    </source>
</evidence>
<feature type="domain" description="AB hydrolase-1" evidence="2">
    <location>
        <begin position="17"/>
        <end position="244"/>
    </location>
</feature>
<dbReference type="InterPro" id="IPR000639">
    <property type="entry name" value="Epox_hydrolase-like"/>
</dbReference>
<dbReference type="EMBL" id="BAAAFD010000001">
    <property type="protein sequence ID" value="GAA0852654.1"/>
    <property type="molecule type" value="Genomic_DNA"/>
</dbReference>
<dbReference type="Pfam" id="PF00561">
    <property type="entry name" value="Abhydrolase_1"/>
    <property type="match status" value="1"/>
</dbReference>
<dbReference type="Proteomes" id="UP001500359">
    <property type="component" value="Unassembled WGS sequence"/>
</dbReference>
<keyword evidence="4" id="KW-1185">Reference proteome</keyword>
<comment type="caution">
    <text evidence="3">The sequence shown here is derived from an EMBL/GenBank/DDBJ whole genome shotgun (WGS) entry which is preliminary data.</text>
</comment>
<dbReference type="Gene3D" id="3.40.50.1820">
    <property type="entry name" value="alpha/beta hydrolase"/>
    <property type="match status" value="1"/>
</dbReference>
<dbReference type="PANTHER" id="PTHR46118:SF4">
    <property type="entry name" value="PROTEIN ABHD11"/>
    <property type="match status" value="1"/>
</dbReference>
<gene>
    <name evidence="3" type="ORF">GCM10009114_03220</name>
</gene>
<evidence type="ECO:0000256" key="1">
    <source>
        <dbReference type="ARBA" id="ARBA00022801"/>
    </source>
</evidence>
<proteinExistence type="predicted"/>
<evidence type="ECO:0000259" key="2">
    <source>
        <dbReference type="Pfam" id="PF00561"/>
    </source>
</evidence>
<dbReference type="PRINTS" id="PR00111">
    <property type="entry name" value="ABHYDROLASE"/>
</dbReference>
<protein>
    <submittedName>
        <fullName evidence="3">Alpha/beta fold hydrolase</fullName>
    </submittedName>
</protein>
<dbReference type="PANTHER" id="PTHR46118">
    <property type="entry name" value="PROTEIN ABHD11"/>
    <property type="match status" value="1"/>
</dbReference>
<dbReference type="InterPro" id="IPR029058">
    <property type="entry name" value="AB_hydrolase_fold"/>
</dbReference>
<dbReference type="InterPro" id="IPR000073">
    <property type="entry name" value="AB_hydrolase_1"/>
</dbReference>